<dbReference type="PANTHER" id="PTHR43343:SF3">
    <property type="entry name" value="PROTEASE DO-LIKE 8, CHLOROPLASTIC"/>
    <property type="match status" value="1"/>
</dbReference>
<keyword evidence="3" id="KW-0378">Hydrolase</keyword>
<dbReference type="Pfam" id="PF13365">
    <property type="entry name" value="Trypsin_2"/>
    <property type="match status" value="1"/>
</dbReference>
<evidence type="ECO:0000256" key="1">
    <source>
        <dbReference type="ARBA" id="ARBA00010541"/>
    </source>
</evidence>
<dbReference type="SMART" id="SM00228">
    <property type="entry name" value="PDZ"/>
    <property type="match status" value="1"/>
</dbReference>
<dbReference type="Gene3D" id="2.30.42.10">
    <property type="match status" value="1"/>
</dbReference>
<dbReference type="Pfam" id="PF13180">
    <property type="entry name" value="PDZ_2"/>
    <property type="match status" value="1"/>
</dbReference>
<evidence type="ECO:0000313" key="7">
    <source>
        <dbReference type="EMBL" id="SDS94172.1"/>
    </source>
</evidence>
<sequence>MTENDRDPHDPASWQGPTQGAQPGAQPSFQPGPSTGSGEETRPLPPYPAPWQQSYGDPGAQQPPIWQGQHAPVATTTAPRNRRFAAAVMVGALLVGGGAGVGGAALYGALADDGGTGTTSSAGDFEATKTAAVEDGTVEKVASTVLPSVVKVNVAGQDGAGSGSGIVLSKDGEILTNNHVVSGVGGDESISVSFNDGTTKRATVVGTDPLVDIAVIKVEGVSDLTPASIGRSGALDVGQTVVAIGSPFGLNATVTSGIVSALNRPVSVGTTEGDQGQALSTTYPAVQTDAAINPGNSGGPLVDMSGRVVGINSSIRTASSQSQSSQGGSIGLGFAIPIDEVLPIVNQIVDGQTPTHARLGVSVGDATQNTTSPAQGALVSQVESGGAGASAGLRDGDVITKVDDQVIEGSEALVATIRGHRPGDEVTLTYTRDGQTSTTRATLGSDAGTPTS</sequence>
<evidence type="ECO:0000256" key="2">
    <source>
        <dbReference type="ARBA" id="ARBA00022670"/>
    </source>
</evidence>
<dbReference type="InterPro" id="IPR036034">
    <property type="entry name" value="PDZ_sf"/>
</dbReference>
<keyword evidence="2 7" id="KW-0645">Protease</keyword>
<feature type="transmembrane region" description="Helical" evidence="5">
    <location>
        <begin position="84"/>
        <end position="110"/>
    </location>
</feature>
<feature type="compositionally biased region" description="Polar residues" evidence="4">
    <location>
        <begin position="28"/>
        <end position="38"/>
    </location>
</feature>
<dbReference type="OrthoDB" id="9758917at2"/>
<dbReference type="PANTHER" id="PTHR43343">
    <property type="entry name" value="PEPTIDASE S12"/>
    <property type="match status" value="1"/>
</dbReference>
<evidence type="ECO:0000256" key="3">
    <source>
        <dbReference type="ARBA" id="ARBA00022801"/>
    </source>
</evidence>
<dbReference type="PROSITE" id="PS50106">
    <property type="entry name" value="PDZ"/>
    <property type="match status" value="1"/>
</dbReference>
<dbReference type="RefSeq" id="WP_091731456.1">
    <property type="nucleotide sequence ID" value="NZ_LT629757.1"/>
</dbReference>
<feature type="domain" description="PDZ" evidence="6">
    <location>
        <begin position="348"/>
        <end position="434"/>
    </location>
</feature>
<comment type="similarity">
    <text evidence="1">Belongs to the peptidase S1C family.</text>
</comment>
<dbReference type="PRINTS" id="PR00834">
    <property type="entry name" value="PROTEASES2C"/>
</dbReference>
<dbReference type="InterPro" id="IPR001940">
    <property type="entry name" value="Peptidase_S1C"/>
</dbReference>
<proteinExistence type="inferred from homology"/>
<protein>
    <submittedName>
        <fullName evidence="7">Putative serine protease PepD</fullName>
    </submittedName>
</protein>
<keyword evidence="5" id="KW-0472">Membrane</keyword>
<dbReference type="EMBL" id="LT629757">
    <property type="protein sequence ID" value="SDS94172.1"/>
    <property type="molecule type" value="Genomic_DNA"/>
</dbReference>
<dbReference type="STRING" id="642780.SAMN04488570_3096"/>
<dbReference type="InterPro" id="IPR009003">
    <property type="entry name" value="Peptidase_S1_PA"/>
</dbReference>
<name>A0A1H1WB31_9ACTN</name>
<dbReference type="GO" id="GO:0006508">
    <property type="term" value="P:proteolysis"/>
    <property type="evidence" value="ECO:0007669"/>
    <property type="project" value="UniProtKB-KW"/>
</dbReference>
<feature type="compositionally biased region" description="Basic and acidic residues" evidence="4">
    <location>
        <begin position="1"/>
        <end position="10"/>
    </location>
</feature>
<gene>
    <name evidence="7" type="ORF">SAMN04488570_3096</name>
</gene>
<evidence type="ECO:0000256" key="4">
    <source>
        <dbReference type="SAM" id="MobiDB-lite"/>
    </source>
</evidence>
<accession>A0A1H1WB31</accession>
<keyword evidence="8" id="KW-1185">Reference proteome</keyword>
<dbReference type="InterPro" id="IPR001478">
    <property type="entry name" value="PDZ"/>
</dbReference>
<evidence type="ECO:0000259" key="6">
    <source>
        <dbReference type="PROSITE" id="PS50106"/>
    </source>
</evidence>
<feature type="region of interest" description="Disordered" evidence="4">
    <location>
        <begin position="1"/>
        <end position="73"/>
    </location>
</feature>
<dbReference type="InterPro" id="IPR051201">
    <property type="entry name" value="Chloro_Bact_Ser_Proteases"/>
</dbReference>
<reference evidence="8" key="1">
    <citation type="submission" date="2016-10" db="EMBL/GenBank/DDBJ databases">
        <authorList>
            <person name="Varghese N."/>
            <person name="Submissions S."/>
        </authorList>
    </citation>
    <scope>NUCLEOTIDE SEQUENCE [LARGE SCALE GENOMIC DNA]</scope>
    <source>
        <strain evidence="8">DSM 22127</strain>
    </source>
</reference>
<dbReference type="SUPFAM" id="SSF50156">
    <property type="entry name" value="PDZ domain-like"/>
    <property type="match status" value="1"/>
</dbReference>
<organism evidence="7 8">
    <name type="scientific">Nocardioides scoriae</name>
    <dbReference type="NCBI Taxonomy" id="642780"/>
    <lineage>
        <taxon>Bacteria</taxon>
        <taxon>Bacillati</taxon>
        <taxon>Actinomycetota</taxon>
        <taxon>Actinomycetes</taxon>
        <taxon>Propionibacteriales</taxon>
        <taxon>Nocardioidaceae</taxon>
        <taxon>Nocardioides</taxon>
    </lineage>
</organism>
<dbReference type="Proteomes" id="UP000198859">
    <property type="component" value="Chromosome I"/>
</dbReference>
<feature type="compositionally biased region" description="Low complexity" evidence="4">
    <location>
        <begin position="15"/>
        <end position="27"/>
    </location>
</feature>
<feature type="region of interest" description="Disordered" evidence="4">
    <location>
        <begin position="433"/>
        <end position="452"/>
    </location>
</feature>
<dbReference type="SUPFAM" id="SSF50494">
    <property type="entry name" value="Trypsin-like serine proteases"/>
    <property type="match status" value="1"/>
</dbReference>
<keyword evidence="5" id="KW-0812">Transmembrane</keyword>
<dbReference type="GO" id="GO:0004252">
    <property type="term" value="F:serine-type endopeptidase activity"/>
    <property type="evidence" value="ECO:0007669"/>
    <property type="project" value="InterPro"/>
</dbReference>
<keyword evidence="5" id="KW-1133">Transmembrane helix</keyword>
<dbReference type="InterPro" id="IPR043504">
    <property type="entry name" value="Peptidase_S1_PA_chymotrypsin"/>
</dbReference>
<evidence type="ECO:0000256" key="5">
    <source>
        <dbReference type="SAM" id="Phobius"/>
    </source>
</evidence>
<dbReference type="AlphaFoldDB" id="A0A1H1WB31"/>
<evidence type="ECO:0000313" key="8">
    <source>
        <dbReference type="Proteomes" id="UP000198859"/>
    </source>
</evidence>
<dbReference type="Gene3D" id="2.40.10.10">
    <property type="entry name" value="Trypsin-like serine proteases"/>
    <property type="match status" value="2"/>
</dbReference>